<gene>
    <name evidence="2" type="ORF">Pa4123_81210</name>
</gene>
<reference evidence="2" key="1">
    <citation type="submission" date="2022-12" db="EMBL/GenBank/DDBJ databases">
        <title>New Phytohabitans aurantiacus sp. RD004123 nov., an actinomycete isolated from soil.</title>
        <authorList>
            <person name="Triningsih D.W."/>
            <person name="Harunari E."/>
            <person name="Igarashi Y."/>
        </authorList>
    </citation>
    <scope>NUCLEOTIDE SEQUENCE</scope>
    <source>
        <strain evidence="2">RD004123</strain>
    </source>
</reference>
<dbReference type="EMBL" id="BSDI01000071">
    <property type="protein sequence ID" value="GLI02843.1"/>
    <property type="molecule type" value="Genomic_DNA"/>
</dbReference>
<feature type="compositionally biased region" description="Acidic residues" evidence="1">
    <location>
        <begin position="53"/>
        <end position="67"/>
    </location>
</feature>
<proteinExistence type="predicted"/>
<evidence type="ECO:0000256" key="1">
    <source>
        <dbReference type="SAM" id="MobiDB-lite"/>
    </source>
</evidence>
<dbReference type="Proteomes" id="UP001144280">
    <property type="component" value="Unassembled WGS sequence"/>
</dbReference>
<evidence type="ECO:0000313" key="3">
    <source>
        <dbReference type="Proteomes" id="UP001144280"/>
    </source>
</evidence>
<sequence>MTRRECQNAGMDDSPRTPSTGPAIARRALFGRLLLAAGATTALMGLAGCPGGDQDDDDDDDDGGDDD</sequence>
<feature type="region of interest" description="Disordered" evidence="1">
    <location>
        <begin position="46"/>
        <end position="67"/>
    </location>
</feature>
<evidence type="ECO:0000313" key="2">
    <source>
        <dbReference type="EMBL" id="GLI02843.1"/>
    </source>
</evidence>
<accession>A0ABQ5R8C6</accession>
<organism evidence="2 3">
    <name type="scientific">Phytohabitans aurantiacus</name>
    <dbReference type="NCBI Taxonomy" id="3016789"/>
    <lineage>
        <taxon>Bacteria</taxon>
        <taxon>Bacillati</taxon>
        <taxon>Actinomycetota</taxon>
        <taxon>Actinomycetes</taxon>
        <taxon>Micromonosporales</taxon>
        <taxon>Micromonosporaceae</taxon>
    </lineage>
</organism>
<protein>
    <submittedName>
        <fullName evidence="2">Uncharacterized protein</fullName>
    </submittedName>
</protein>
<feature type="region of interest" description="Disordered" evidence="1">
    <location>
        <begin position="1"/>
        <end position="22"/>
    </location>
</feature>
<name>A0ABQ5R8C6_9ACTN</name>
<comment type="caution">
    <text evidence="2">The sequence shown here is derived from an EMBL/GenBank/DDBJ whole genome shotgun (WGS) entry which is preliminary data.</text>
</comment>
<keyword evidence="3" id="KW-1185">Reference proteome</keyword>